<gene>
    <name evidence="1" type="ORF">N7505_003799</name>
</gene>
<dbReference type="SUPFAM" id="SSF50129">
    <property type="entry name" value="GroES-like"/>
    <property type="match status" value="1"/>
</dbReference>
<reference evidence="1 2" key="1">
    <citation type="journal article" date="2023" name="IMA Fungus">
        <title>Comparative genomic study of the Penicillium genus elucidates a diverse pangenome and 15 lateral gene transfer events.</title>
        <authorList>
            <person name="Petersen C."/>
            <person name="Sorensen T."/>
            <person name="Nielsen M.R."/>
            <person name="Sondergaard T.E."/>
            <person name="Sorensen J.L."/>
            <person name="Fitzpatrick D.A."/>
            <person name="Frisvad J.C."/>
            <person name="Nielsen K.L."/>
        </authorList>
    </citation>
    <scope>NUCLEOTIDE SEQUENCE [LARGE SCALE GENOMIC DNA]</scope>
    <source>
        <strain evidence="1 2">IBT 3361</strain>
    </source>
</reference>
<name>A0ABQ8WSE9_PENCH</name>
<accession>A0ABQ8WSE9</accession>
<dbReference type="Gene3D" id="3.90.180.10">
    <property type="entry name" value="Medium-chain alcohol dehydrogenases, catalytic domain"/>
    <property type="match status" value="1"/>
</dbReference>
<dbReference type="EMBL" id="JAPVEB010000002">
    <property type="protein sequence ID" value="KAJ5275254.1"/>
    <property type="molecule type" value="Genomic_DNA"/>
</dbReference>
<dbReference type="Proteomes" id="UP001220256">
    <property type="component" value="Unassembled WGS sequence"/>
</dbReference>
<keyword evidence="2" id="KW-1185">Reference proteome</keyword>
<protein>
    <submittedName>
        <fullName evidence="1">Uncharacterized protein</fullName>
    </submittedName>
</protein>
<evidence type="ECO:0000313" key="1">
    <source>
        <dbReference type="EMBL" id="KAJ5275254.1"/>
    </source>
</evidence>
<sequence>MKLGLMDTLTSIEDDRMKDTRGDTDIEVDIKATGVSVNFKDIMAAMGLVEVSLIGQEAIGIVTATASAAASHSNPATG</sequence>
<comment type="caution">
    <text evidence="1">The sequence shown here is derived from an EMBL/GenBank/DDBJ whole genome shotgun (WGS) entry which is preliminary data.</text>
</comment>
<evidence type="ECO:0000313" key="2">
    <source>
        <dbReference type="Proteomes" id="UP001220256"/>
    </source>
</evidence>
<proteinExistence type="predicted"/>
<organism evidence="1 2">
    <name type="scientific">Penicillium chrysogenum</name>
    <name type="common">Penicillium notatum</name>
    <dbReference type="NCBI Taxonomy" id="5076"/>
    <lineage>
        <taxon>Eukaryota</taxon>
        <taxon>Fungi</taxon>
        <taxon>Dikarya</taxon>
        <taxon>Ascomycota</taxon>
        <taxon>Pezizomycotina</taxon>
        <taxon>Eurotiomycetes</taxon>
        <taxon>Eurotiomycetidae</taxon>
        <taxon>Eurotiales</taxon>
        <taxon>Aspergillaceae</taxon>
        <taxon>Penicillium</taxon>
        <taxon>Penicillium chrysogenum species complex</taxon>
    </lineage>
</organism>
<dbReference type="InterPro" id="IPR011032">
    <property type="entry name" value="GroES-like_sf"/>
</dbReference>